<keyword evidence="2" id="KW-1185">Reference proteome</keyword>
<name>A0ACC2PS81_9HYME</name>
<dbReference type="EMBL" id="CM056741">
    <property type="protein sequence ID" value="KAJ8686470.1"/>
    <property type="molecule type" value="Genomic_DNA"/>
</dbReference>
<accession>A0ACC2PS81</accession>
<reference evidence="1" key="1">
    <citation type="submission" date="2023-04" db="EMBL/GenBank/DDBJ databases">
        <title>A chromosome-level genome assembly of the parasitoid wasp Eretmocerus hayati.</title>
        <authorList>
            <person name="Zhong Y."/>
            <person name="Liu S."/>
            <person name="Liu Y."/>
        </authorList>
    </citation>
    <scope>NUCLEOTIDE SEQUENCE</scope>
    <source>
        <strain evidence="1">ZJU_SS_LIU_2023</strain>
    </source>
</reference>
<organism evidence="1 2">
    <name type="scientific">Eretmocerus hayati</name>
    <dbReference type="NCBI Taxonomy" id="131215"/>
    <lineage>
        <taxon>Eukaryota</taxon>
        <taxon>Metazoa</taxon>
        <taxon>Ecdysozoa</taxon>
        <taxon>Arthropoda</taxon>
        <taxon>Hexapoda</taxon>
        <taxon>Insecta</taxon>
        <taxon>Pterygota</taxon>
        <taxon>Neoptera</taxon>
        <taxon>Endopterygota</taxon>
        <taxon>Hymenoptera</taxon>
        <taxon>Apocrita</taxon>
        <taxon>Proctotrupomorpha</taxon>
        <taxon>Chalcidoidea</taxon>
        <taxon>Aphelinidae</taxon>
        <taxon>Aphelininae</taxon>
        <taxon>Eretmocerus</taxon>
    </lineage>
</organism>
<protein>
    <submittedName>
        <fullName evidence="1">Uncharacterized protein</fullName>
    </submittedName>
</protein>
<evidence type="ECO:0000313" key="2">
    <source>
        <dbReference type="Proteomes" id="UP001239111"/>
    </source>
</evidence>
<gene>
    <name evidence="1" type="ORF">QAD02_022264</name>
</gene>
<evidence type="ECO:0000313" key="1">
    <source>
        <dbReference type="EMBL" id="KAJ8686470.1"/>
    </source>
</evidence>
<sequence>MIQEVEIAKKNQSKTSRDYRRLKRFDVLQVGDCKKLISPVTEENPEVRYYVSDEELFDAIHDSHIECGHGGRDRLEQAVNKKFVNIPRSVLMVYLSLCVSCEKKKSLPKKGVVVKPLLFNEINQRGQVDLIDMQTCKDGPYKFILVYQEHLSKLVILRPLENKVSARGCTSFN</sequence>
<dbReference type="Proteomes" id="UP001239111">
    <property type="component" value="Chromosome 1"/>
</dbReference>
<proteinExistence type="predicted"/>
<comment type="caution">
    <text evidence="1">The sequence shown here is derived from an EMBL/GenBank/DDBJ whole genome shotgun (WGS) entry which is preliminary data.</text>
</comment>